<evidence type="ECO:0000256" key="1">
    <source>
        <dbReference type="SAM" id="MobiDB-lite"/>
    </source>
</evidence>
<keyword evidence="3" id="KW-1185">Reference proteome</keyword>
<reference evidence="2 3" key="1">
    <citation type="journal article" date="2020" name="ISME J.">
        <title>Uncovering the hidden diversity of litter-decomposition mechanisms in mushroom-forming fungi.</title>
        <authorList>
            <person name="Floudas D."/>
            <person name="Bentzer J."/>
            <person name="Ahren D."/>
            <person name="Johansson T."/>
            <person name="Persson P."/>
            <person name="Tunlid A."/>
        </authorList>
    </citation>
    <scope>NUCLEOTIDE SEQUENCE [LARGE SCALE GENOMIC DNA]</scope>
    <source>
        <strain evidence="2 3">CBS 101986</strain>
    </source>
</reference>
<name>A0A8H5BUZ1_9AGAR</name>
<feature type="region of interest" description="Disordered" evidence="1">
    <location>
        <begin position="1"/>
        <end position="46"/>
    </location>
</feature>
<organism evidence="2 3">
    <name type="scientific">Psilocybe cf. subviscida</name>
    <dbReference type="NCBI Taxonomy" id="2480587"/>
    <lineage>
        <taxon>Eukaryota</taxon>
        <taxon>Fungi</taxon>
        <taxon>Dikarya</taxon>
        <taxon>Basidiomycota</taxon>
        <taxon>Agaricomycotina</taxon>
        <taxon>Agaricomycetes</taxon>
        <taxon>Agaricomycetidae</taxon>
        <taxon>Agaricales</taxon>
        <taxon>Agaricineae</taxon>
        <taxon>Strophariaceae</taxon>
        <taxon>Psilocybe</taxon>
    </lineage>
</organism>
<protein>
    <submittedName>
        <fullName evidence="2">Uncharacterized protein</fullName>
    </submittedName>
</protein>
<dbReference type="AlphaFoldDB" id="A0A8H5BUZ1"/>
<evidence type="ECO:0000313" key="3">
    <source>
        <dbReference type="Proteomes" id="UP000567179"/>
    </source>
</evidence>
<comment type="caution">
    <text evidence="2">The sequence shown here is derived from an EMBL/GenBank/DDBJ whole genome shotgun (WGS) entry which is preliminary data.</text>
</comment>
<dbReference type="EMBL" id="JAACJJ010000002">
    <property type="protein sequence ID" value="KAF5329491.1"/>
    <property type="molecule type" value="Genomic_DNA"/>
</dbReference>
<evidence type="ECO:0000313" key="2">
    <source>
        <dbReference type="EMBL" id="KAF5329491.1"/>
    </source>
</evidence>
<feature type="compositionally biased region" description="Polar residues" evidence="1">
    <location>
        <begin position="1"/>
        <end position="10"/>
    </location>
</feature>
<dbReference type="Proteomes" id="UP000567179">
    <property type="component" value="Unassembled WGS sequence"/>
</dbReference>
<proteinExistence type="predicted"/>
<sequence length="105" mass="11117">MRQAQRSSGSDGDHQPSAEHAQTQPPSRPSSIIDASSASTPSTPTPWFSFFAQSCGGGVRMALVHSDSAVVLELEKNAKAAPPGEEAHSRTPFQANSQSKQEKRA</sequence>
<feature type="region of interest" description="Disordered" evidence="1">
    <location>
        <begin position="77"/>
        <end position="105"/>
    </location>
</feature>
<gene>
    <name evidence="2" type="ORF">D9619_009501</name>
</gene>
<feature type="compositionally biased region" description="Low complexity" evidence="1">
    <location>
        <begin position="29"/>
        <end position="46"/>
    </location>
</feature>
<accession>A0A8H5BUZ1</accession>